<dbReference type="PANTHER" id="PTHR10826">
    <property type="entry name" value="COMPLEMENT COMPONENT 1"/>
    <property type="match status" value="1"/>
</dbReference>
<reference evidence="3" key="1">
    <citation type="journal article" date="2016" name="Mol. Ecol. Resour.">
        <title>Evaluation of the impact of RNA preservation methods of spiders for de novo transcriptome assembly.</title>
        <authorList>
            <person name="Kono N."/>
            <person name="Nakamura H."/>
            <person name="Ito Y."/>
            <person name="Tomita M."/>
            <person name="Arakawa K."/>
        </authorList>
    </citation>
    <scope>NUCLEOTIDE SEQUENCE</scope>
    <source>
        <tissue evidence="3">Whole body</tissue>
    </source>
</reference>
<dbReference type="PANTHER" id="PTHR10826:SF1">
    <property type="entry name" value="COMPLEMENT COMPONENT 1 Q SUBCOMPONENT-BINDING PROTEIN, MITOCHONDRIAL"/>
    <property type="match status" value="1"/>
</dbReference>
<proteinExistence type="evidence at transcript level"/>
<evidence type="ECO:0000256" key="1">
    <source>
        <dbReference type="ARBA" id="ARBA00005457"/>
    </source>
</evidence>
<organism evidence="3">
    <name type="scientific">Parasteatoda tepidariorum</name>
    <name type="common">Common house spider</name>
    <name type="synonym">Achaearanea tepidariorum</name>
    <dbReference type="NCBI Taxonomy" id="114398"/>
    <lineage>
        <taxon>Eukaryota</taxon>
        <taxon>Metazoa</taxon>
        <taxon>Ecdysozoa</taxon>
        <taxon>Arthropoda</taxon>
        <taxon>Chelicerata</taxon>
        <taxon>Arachnida</taxon>
        <taxon>Araneae</taxon>
        <taxon>Araneomorphae</taxon>
        <taxon>Entelegynae</taxon>
        <taxon>Araneoidea</taxon>
        <taxon>Theridiidae</taxon>
        <taxon>Parasteatoda</taxon>
    </lineage>
</organism>
<dbReference type="GO" id="GO:0042256">
    <property type="term" value="P:cytosolic ribosome assembly"/>
    <property type="evidence" value="ECO:0007669"/>
    <property type="project" value="TreeGrafter"/>
</dbReference>
<dbReference type="RefSeq" id="XP_015923518.1">
    <property type="nucleotide sequence ID" value="XM_016068032.4"/>
</dbReference>
<dbReference type="InterPro" id="IPR036561">
    <property type="entry name" value="MAM33_sf"/>
</dbReference>
<dbReference type="AlphaFoldDB" id="A0A2L2XXA5"/>
<name>A0A2L2XXA5_PARTP</name>
<dbReference type="InterPro" id="IPR003428">
    <property type="entry name" value="MAM33"/>
</dbReference>
<feature type="compositionally biased region" description="Basic and acidic residues" evidence="2">
    <location>
        <begin position="148"/>
        <end position="159"/>
    </location>
</feature>
<feature type="region of interest" description="Disordered" evidence="2">
    <location>
        <begin position="137"/>
        <end position="159"/>
    </location>
</feature>
<dbReference type="OMA" id="YEHTAYV"/>
<dbReference type="Pfam" id="PF02330">
    <property type="entry name" value="MAM33"/>
    <property type="match status" value="1"/>
</dbReference>
<dbReference type="FunFam" id="3.10.280.10:FF:000005">
    <property type="entry name" value="Glycoprotein gC1qBP, putative"/>
    <property type="match status" value="1"/>
</dbReference>
<sequence>MALSAVKNCLVYSKAIGSKSLFYKTTKSLISYGVQNSKVSNRSLYNLSHYKSARHLNSMVAKNALPYKCMCSYVHTKGDQELAAFLTDEIKNEKQTHASDVLPKLEGYECNLNGSDVELTKKLNGETITITANVNDSVDAEETAMDPNESKEPQDAEMKSKPDFTISILKGKKTLRFECSYSHDLPEEDAEAYNDSFQIAEIALFEGESNESTYCVSGDIMDGYLYDLLMNYLEERGISNEFADQLIAFFTQYEHQLYVNFLQGMKTFVEK</sequence>
<dbReference type="SUPFAM" id="SSF54529">
    <property type="entry name" value="Mitochondrial glycoprotein MAM33-like"/>
    <property type="match status" value="1"/>
</dbReference>
<dbReference type="OrthoDB" id="278212at2759"/>
<accession>A0A2L2XXA5</accession>
<dbReference type="EMBL" id="IAAA01002261">
    <property type="protein sequence ID" value="LAA00652.1"/>
    <property type="molecule type" value="mRNA"/>
</dbReference>
<dbReference type="GeneID" id="107451806"/>
<evidence type="ECO:0000313" key="3">
    <source>
        <dbReference type="EMBL" id="LAA00652.1"/>
    </source>
</evidence>
<dbReference type="KEGG" id="ptep:107451806"/>
<evidence type="ECO:0000256" key="2">
    <source>
        <dbReference type="SAM" id="MobiDB-lite"/>
    </source>
</evidence>
<comment type="similarity">
    <text evidence="1">Belongs to the MAM33 family.</text>
</comment>
<dbReference type="Gene3D" id="3.10.280.10">
    <property type="entry name" value="Mitochondrial glycoprotein"/>
    <property type="match status" value="1"/>
</dbReference>
<protein>
    <submittedName>
        <fullName evidence="3">Complement component 1 Q subcomponent-binding protein, mitochondrial</fullName>
    </submittedName>
</protein>
<dbReference type="GO" id="GO:0005759">
    <property type="term" value="C:mitochondrial matrix"/>
    <property type="evidence" value="ECO:0007669"/>
    <property type="project" value="InterPro"/>
</dbReference>